<evidence type="ECO:0000313" key="6">
    <source>
        <dbReference type="EMBL" id="OJJ51203.1"/>
    </source>
</evidence>
<feature type="compositionally biased region" description="Low complexity" evidence="4">
    <location>
        <begin position="413"/>
        <end position="423"/>
    </location>
</feature>
<feature type="compositionally biased region" description="Basic residues" evidence="4">
    <location>
        <begin position="166"/>
        <end position="183"/>
    </location>
</feature>
<feature type="region of interest" description="Disordered" evidence="4">
    <location>
        <begin position="659"/>
        <end position="687"/>
    </location>
</feature>
<keyword evidence="3" id="KW-0539">Nucleus</keyword>
<accession>A0A1L9SVX4</accession>
<evidence type="ECO:0000259" key="5">
    <source>
        <dbReference type="PROSITE" id="PS50048"/>
    </source>
</evidence>
<dbReference type="AlphaFoldDB" id="A0A1L9SVX4"/>
<dbReference type="GO" id="GO:0000981">
    <property type="term" value="F:DNA-binding transcription factor activity, RNA polymerase II-specific"/>
    <property type="evidence" value="ECO:0007669"/>
    <property type="project" value="InterPro"/>
</dbReference>
<evidence type="ECO:0000256" key="1">
    <source>
        <dbReference type="ARBA" id="ARBA00023015"/>
    </source>
</evidence>
<dbReference type="VEuPathDB" id="FungiDB:ASPZODRAFT_337354"/>
<feature type="compositionally biased region" description="Acidic residues" evidence="4">
    <location>
        <begin position="424"/>
        <end position="436"/>
    </location>
</feature>
<organism evidence="6 7">
    <name type="scientific">Penicilliopsis zonata CBS 506.65</name>
    <dbReference type="NCBI Taxonomy" id="1073090"/>
    <lineage>
        <taxon>Eukaryota</taxon>
        <taxon>Fungi</taxon>
        <taxon>Dikarya</taxon>
        <taxon>Ascomycota</taxon>
        <taxon>Pezizomycotina</taxon>
        <taxon>Eurotiomycetes</taxon>
        <taxon>Eurotiomycetidae</taxon>
        <taxon>Eurotiales</taxon>
        <taxon>Aspergillaceae</taxon>
        <taxon>Penicilliopsis</taxon>
    </lineage>
</organism>
<feature type="compositionally biased region" description="Low complexity" evidence="4">
    <location>
        <begin position="558"/>
        <end position="600"/>
    </location>
</feature>
<dbReference type="PROSITE" id="PS50048">
    <property type="entry name" value="ZN2_CY6_FUNGAL_2"/>
    <property type="match status" value="1"/>
</dbReference>
<dbReference type="RefSeq" id="XP_022585713.1">
    <property type="nucleotide sequence ID" value="XM_022728258.1"/>
</dbReference>
<dbReference type="SMART" id="SM00066">
    <property type="entry name" value="GAL4"/>
    <property type="match status" value="1"/>
</dbReference>
<name>A0A1L9SVX4_9EURO</name>
<evidence type="ECO:0000256" key="2">
    <source>
        <dbReference type="ARBA" id="ARBA00023163"/>
    </source>
</evidence>
<feature type="region of interest" description="Disordered" evidence="4">
    <location>
        <begin position="512"/>
        <end position="607"/>
    </location>
</feature>
<dbReference type="Proteomes" id="UP000184188">
    <property type="component" value="Unassembled WGS sequence"/>
</dbReference>
<reference evidence="7" key="1">
    <citation type="journal article" date="2017" name="Genome Biol.">
        <title>Comparative genomics reveals high biological diversity and specific adaptations in the industrially and medically important fungal genus Aspergillus.</title>
        <authorList>
            <person name="de Vries R.P."/>
            <person name="Riley R."/>
            <person name="Wiebenga A."/>
            <person name="Aguilar-Osorio G."/>
            <person name="Amillis S."/>
            <person name="Uchima C.A."/>
            <person name="Anderluh G."/>
            <person name="Asadollahi M."/>
            <person name="Askin M."/>
            <person name="Barry K."/>
            <person name="Battaglia E."/>
            <person name="Bayram O."/>
            <person name="Benocci T."/>
            <person name="Braus-Stromeyer S.A."/>
            <person name="Caldana C."/>
            <person name="Canovas D."/>
            <person name="Cerqueira G.C."/>
            <person name="Chen F."/>
            <person name="Chen W."/>
            <person name="Choi C."/>
            <person name="Clum A."/>
            <person name="Dos Santos R.A."/>
            <person name="Damasio A.R."/>
            <person name="Diallinas G."/>
            <person name="Emri T."/>
            <person name="Fekete E."/>
            <person name="Flipphi M."/>
            <person name="Freyberg S."/>
            <person name="Gallo A."/>
            <person name="Gournas C."/>
            <person name="Habgood R."/>
            <person name="Hainaut M."/>
            <person name="Harispe M.L."/>
            <person name="Henrissat B."/>
            <person name="Hilden K.S."/>
            <person name="Hope R."/>
            <person name="Hossain A."/>
            <person name="Karabika E."/>
            <person name="Karaffa L."/>
            <person name="Karanyi Z."/>
            <person name="Krasevec N."/>
            <person name="Kuo A."/>
            <person name="Kusch H."/>
            <person name="LaButti K."/>
            <person name="Lagendijk E.L."/>
            <person name="Lapidus A."/>
            <person name="Levasseur A."/>
            <person name="Lindquist E."/>
            <person name="Lipzen A."/>
            <person name="Logrieco A.F."/>
            <person name="MacCabe A."/>
            <person name="Maekelae M.R."/>
            <person name="Malavazi I."/>
            <person name="Melin P."/>
            <person name="Meyer V."/>
            <person name="Mielnichuk N."/>
            <person name="Miskei M."/>
            <person name="Molnar A.P."/>
            <person name="Mule G."/>
            <person name="Ngan C.Y."/>
            <person name="Orejas M."/>
            <person name="Orosz E."/>
            <person name="Ouedraogo J.P."/>
            <person name="Overkamp K.M."/>
            <person name="Park H.-S."/>
            <person name="Perrone G."/>
            <person name="Piumi F."/>
            <person name="Punt P.J."/>
            <person name="Ram A.F."/>
            <person name="Ramon A."/>
            <person name="Rauscher S."/>
            <person name="Record E."/>
            <person name="Riano-Pachon D.M."/>
            <person name="Robert V."/>
            <person name="Roehrig J."/>
            <person name="Ruller R."/>
            <person name="Salamov A."/>
            <person name="Salih N.S."/>
            <person name="Samson R.A."/>
            <person name="Sandor E."/>
            <person name="Sanguinetti M."/>
            <person name="Schuetze T."/>
            <person name="Sepcic K."/>
            <person name="Shelest E."/>
            <person name="Sherlock G."/>
            <person name="Sophianopoulou V."/>
            <person name="Squina F.M."/>
            <person name="Sun H."/>
            <person name="Susca A."/>
            <person name="Todd R.B."/>
            <person name="Tsang A."/>
            <person name="Unkles S.E."/>
            <person name="van de Wiele N."/>
            <person name="van Rossen-Uffink D."/>
            <person name="Oliveira J.V."/>
            <person name="Vesth T.C."/>
            <person name="Visser J."/>
            <person name="Yu J.-H."/>
            <person name="Zhou M."/>
            <person name="Andersen M.R."/>
            <person name="Archer D.B."/>
            <person name="Baker S.E."/>
            <person name="Benoit I."/>
            <person name="Brakhage A.A."/>
            <person name="Braus G.H."/>
            <person name="Fischer R."/>
            <person name="Frisvad J.C."/>
            <person name="Goldman G.H."/>
            <person name="Houbraken J."/>
            <person name="Oakley B."/>
            <person name="Pocsi I."/>
            <person name="Scazzocchio C."/>
            <person name="Seiboth B."/>
            <person name="vanKuyk P.A."/>
            <person name="Wortman J."/>
            <person name="Dyer P.S."/>
            <person name="Grigoriev I.V."/>
        </authorList>
    </citation>
    <scope>NUCLEOTIDE SEQUENCE [LARGE SCALE GENOMIC DNA]</scope>
    <source>
        <strain evidence="7">CBS 506.65</strain>
    </source>
</reference>
<protein>
    <recommendedName>
        <fullName evidence="5">Zn(2)-C6 fungal-type domain-containing protein</fullName>
    </recommendedName>
</protein>
<feature type="compositionally biased region" description="Polar residues" evidence="4">
    <location>
        <begin position="268"/>
        <end position="282"/>
    </location>
</feature>
<feature type="region of interest" description="Disordered" evidence="4">
    <location>
        <begin position="413"/>
        <end position="456"/>
    </location>
</feature>
<dbReference type="OrthoDB" id="4150467at2759"/>
<proteinExistence type="predicted"/>
<feature type="region of interest" description="Disordered" evidence="4">
    <location>
        <begin position="250"/>
        <end position="295"/>
    </location>
</feature>
<sequence length="717" mass="76863">MQSPLEEPSALYMATRGGASSQQQDLSPTQPVPKNVAFELLLDENSKVRARIPMRVQIYPHDTTDSIVTTVKNFYGIYEGAASGVSFEDENGITLIARYENLRNNMTVYVRVIPVQAYATDGFPDHYYGSLPYEARKRPSLGEPFQMGSVGQPEQGRPPSRPTSRIARKRSTSPSARSRRSASQHKQPTRGGIKSRGSSAHGSFHDETDLGYSDSEGGYGSLSGAKKSRSEHFASSDISMDNILQDGRRKRPKFESSELPLFVPPQVPLTTSTSSISPQRRSVGQEGAGSPFARPTHRQYTYQQPLPSPQSFGYNEQAYGSHSARSSIYATPVVPEHGHRLRDRTGPQASGQYGYSASRAGAPGVLPTPDPTIASCISDEDVAMQLIRLGDASNFSHGRTSASTLDDAFSGAADAASSTGATSDGDEFSEEEDDNDLPAGSRHRLESSPMLPPGTIKRHHKRLDEILPSFDSTDVSCDDVEEDYRHNDELKDHHHQTEFDADALYADSAPKAKKIKAKPTSGAGAAATKARGPNAAPTRTNNKPGKGLSAPTARKMKAATQAPGAQKAAAISPITTGVPTATPAAATTTTTATTATGGTARKASGSSVNFHHQLAADEEDLSTKPRCQRCRKSKKGCDRQRPCGRCRDAGIGLEGCISEDEGNGRKGRYGRHMGVPVKKTSEPSAVHEDVSPVVNAIAEAPAVSSATAMDKNKKRKR</sequence>
<keyword evidence="1" id="KW-0805">Transcription regulation</keyword>
<dbReference type="GO" id="GO:0008270">
    <property type="term" value="F:zinc ion binding"/>
    <property type="evidence" value="ECO:0007669"/>
    <property type="project" value="InterPro"/>
</dbReference>
<dbReference type="CDD" id="cd00067">
    <property type="entry name" value="GAL4"/>
    <property type="match status" value="1"/>
</dbReference>
<evidence type="ECO:0000256" key="4">
    <source>
        <dbReference type="SAM" id="MobiDB-lite"/>
    </source>
</evidence>
<dbReference type="EMBL" id="KV878336">
    <property type="protein sequence ID" value="OJJ51203.1"/>
    <property type="molecule type" value="Genomic_DNA"/>
</dbReference>
<evidence type="ECO:0000313" key="7">
    <source>
        <dbReference type="Proteomes" id="UP000184188"/>
    </source>
</evidence>
<evidence type="ECO:0000256" key="3">
    <source>
        <dbReference type="ARBA" id="ARBA00023242"/>
    </source>
</evidence>
<dbReference type="InterPro" id="IPR001138">
    <property type="entry name" value="Zn2Cys6_DnaBD"/>
</dbReference>
<feature type="region of interest" description="Disordered" evidence="4">
    <location>
        <begin position="1"/>
        <end position="31"/>
    </location>
</feature>
<keyword evidence="2" id="KW-0804">Transcription</keyword>
<keyword evidence="7" id="KW-1185">Reference proteome</keyword>
<feature type="compositionally biased region" description="Polar residues" evidence="4">
    <location>
        <begin position="18"/>
        <end position="29"/>
    </location>
</feature>
<feature type="domain" description="Zn(2)-C6 fungal-type" evidence="5">
    <location>
        <begin position="626"/>
        <end position="658"/>
    </location>
</feature>
<feature type="region of interest" description="Disordered" evidence="4">
    <location>
        <begin position="333"/>
        <end position="356"/>
    </location>
</feature>
<feature type="region of interest" description="Disordered" evidence="4">
    <location>
        <begin position="139"/>
        <end position="215"/>
    </location>
</feature>
<gene>
    <name evidence="6" type="ORF">ASPZODRAFT_337354</name>
</gene>
<dbReference type="GeneID" id="34614722"/>